<dbReference type="Proteomes" id="UP001248134">
    <property type="component" value="Unassembled WGS sequence"/>
</dbReference>
<proteinExistence type="predicted"/>
<name>A0AAJ1Z4F2_9BACI</name>
<organism evidence="1 2">
    <name type="scientific">Bacillus pseudomycoides</name>
    <dbReference type="NCBI Taxonomy" id="64104"/>
    <lineage>
        <taxon>Bacteria</taxon>
        <taxon>Bacillati</taxon>
        <taxon>Bacillota</taxon>
        <taxon>Bacilli</taxon>
        <taxon>Bacillales</taxon>
        <taxon>Bacillaceae</taxon>
        <taxon>Bacillus</taxon>
        <taxon>Bacillus cereus group</taxon>
    </lineage>
</organism>
<dbReference type="AlphaFoldDB" id="A0AAJ1Z4F2"/>
<sequence length="80" mass="9662">MEVLFYTIPTLSCDERITNKYAQKKKKKIPKSKIPDNISIKKEDALKKINFIDLFEHPLLQLFIHVFSYHQLQIQRLYLR</sequence>
<gene>
    <name evidence="1" type="ORF">FOS08_22475</name>
</gene>
<reference evidence="1" key="1">
    <citation type="submission" date="2019-07" db="EMBL/GenBank/DDBJ databases">
        <title>Phylogenomic Reclassification of ATCC Bacillus Strains and Various Taxa within the Genus Bacillus.</title>
        <authorList>
            <person name="Riojas M.A."/>
            <person name="Frank A.M."/>
            <person name="Fenn S.L."/>
            <person name="King S.P."/>
            <person name="Brower S.M."/>
            <person name="Hazbon M.H."/>
        </authorList>
    </citation>
    <scope>NUCLEOTIDE SEQUENCE</scope>
    <source>
        <strain evidence="1">NR-12239</strain>
    </source>
</reference>
<protein>
    <submittedName>
        <fullName evidence="1">Uncharacterized protein</fullName>
    </submittedName>
</protein>
<accession>A0AAJ1Z4F2</accession>
<dbReference type="EMBL" id="VLYX01000034">
    <property type="protein sequence ID" value="MDR4328576.1"/>
    <property type="molecule type" value="Genomic_DNA"/>
</dbReference>
<evidence type="ECO:0000313" key="1">
    <source>
        <dbReference type="EMBL" id="MDR4328576.1"/>
    </source>
</evidence>
<evidence type="ECO:0000313" key="2">
    <source>
        <dbReference type="Proteomes" id="UP001248134"/>
    </source>
</evidence>
<comment type="caution">
    <text evidence="1">The sequence shown here is derived from an EMBL/GenBank/DDBJ whole genome shotgun (WGS) entry which is preliminary data.</text>
</comment>